<dbReference type="Proteomes" id="UP000307702">
    <property type="component" value="Unassembled WGS sequence"/>
</dbReference>
<sequence>MFTINTINNKITEQVWLKLTSVANHQELSSHYVTICQQYNQDKKWLLFINPEESSLEQLAQSHGVDVSKVLCVSFKGKNKTNNLTDINSAHLDIEHIKNVLRRGNCSAVILSNASFDTDEIIALNDCARLGETRCVLLKNTMKKQSLVNDANIH</sequence>
<comment type="caution">
    <text evidence="1">The sequence shown here is derived from an EMBL/GenBank/DDBJ whole genome shotgun (WGS) entry which is preliminary data.</text>
</comment>
<reference evidence="1 2" key="1">
    <citation type="submission" date="2019-05" db="EMBL/GenBank/DDBJ databases">
        <title>Colwellia ponticola sp. nov., isolated from seawater.</title>
        <authorList>
            <person name="Yoon J.-H."/>
        </authorList>
    </citation>
    <scope>NUCLEOTIDE SEQUENCE [LARGE SCALE GENOMIC DNA]</scope>
    <source>
        <strain evidence="1 2">OISW-25</strain>
    </source>
</reference>
<proteinExistence type="predicted"/>
<dbReference type="OrthoDB" id="6226415at2"/>
<dbReference type="InterPro" id="IPR027417">
    <property type="entry name" value="P-loop_NTPase"/>
</dbReference>
<evidence type="ECO:0000313" key="2">
    <source>
        <dbReference type="Proteomes" id="UP000307702"/>
    </source>
</evidence>
<protein>
    <recommendedName>
        <fullName evidence="3">Cell division inhibitor SulA</fullName>
    </recommendedName>
</protein>
<name>A0A8H2JNL2_9GAMM</name>
<dbReference type="Gene3D" id="3.40.50.300">
    <property type="entry name" value="P-loop containing nucleotide triphosphate hydrolases"/>
    <property type="match status" value="1"/>
</dbReference>
<keyword evidence="2" id="KW-1185">Reference proteome</keyword>
<dbReference type="SUPFAM" id="SSF52540">
    <property type="entry name" value="P-loop containing nucleoside triphosphate hydrolases"/>
    <property type="match status" value="1"/>
</dbReference>
<accession>A0A8H2JNL2</accession>
<dbReference type="EMBL" id="SZVP01000010">
    <property type="protein sequence ID" value="TMM44765.1"/>
    <property type="molecule type" value="Genomic_DNA"/>
</dbReference>
<dbReference type="RefSeq" id="WP_138623277.1">
    <property type="nucleotide sequence ID" value="NZ_SZVP01000010.1"/>
</dbReference>
<dbReference type="AlphaFoldDB" id="A0A8H2JNL2"/>
<evidence type="ECO:0008006" key="3">
    <source>
        <dbReference type="Google" id="ProtNLM"/>
    </source>
</evidence>
<evidence type="ECO:0000313" key="1">
    <source>
        <dbReference type="EMBL" id="TMM44765.1"/>
    </source>
</evidence>
<organism evidence="1 2">
    <name type="scientific">Colwellia ponticola</name>
    <dbReference type="NCBI Taxonomy" id="2304625"/>
    <lineage>
        <taxon>Bacteria</taxon>
        <taxon>Pseudomonadati</taxon>
        <taxon>Pseudomonadota</taxon>
        <taxon>Gammaproteobacteria</taxon>
        <taxon>Alteromonadales</taxon>
        <taxon>Colwelliaceae</taxon>
        <taxon>Colwellia</taxon>
    </lineage>
</organism>
<gene>
    <name evidence="1" type="ORF">FCS21_10855</name>
</gene>